<sequence>MIDLEVEYNNRARVPEHPQIFARWVREAAHIRSQRQSEWALDIAYGSGERQRYDYLAAAGRSAGATLLFIHGGYWQSLGKSTFSQVAHGAGSHGIDVAIAGYTLCPDNTIAGIIKEIQMLIAHLAKRSSQPLVVAGHSAGGHLAAVMAACDWTVIAPDLGFDPVAAAVPISGVFDLEPLIPTSINAKLGLDAREAEAVSPLFMPAPRGKRVVCVVGGKESPEFLRQQRVFVDNWGQRGSAIRGVELEGADHFTVVDPLSDPDSDMTKAIVSLAVI</sequence>
<accession>A0A1W9HYC3</accession>
<dbReference type="InterPro" id="IPR013094">
    <property type="entry name" value="AB_hydrolase_3"/>
</dbReference>
<dbReference type="PANTHER" id="PTHR48081">
    <property type="entry name" value="AB HYDROLASE SUPERFAMILY PROTEIN C4A8.06C"/>
    <property type="match status" value="1"/>
</dbReference>
<dbReference type="Pfam" id="PF07859">
    <property type="entry name" value="Abhydrolase_3"/>
    <property type="match status" value="1"/>
</dbReference>
<dbReference type="AlphaFoldDB" id="A0A1W9HYC3"/>
<evidence type="ECO:0000259" key="2">
    <source>
        <dbReference type="Pfam" id="PF07859"/>
    </source>
</evidence>
<reference evidence="3 4" key="1">
    <citation type="journal article" date="2017" name="Water Res.">
        <title>Comammox in drinking water systems.</title>
        <authorList>
            <person name="Wang Y."/>
            <person name="Ma L."/>
            <person name="Mao Y."/>
            <person name="Jiang X."/>
            <person name="Xia Y."/>
            <person name="Yu K."/>
            <person name="Li B."/>
            <person name="Zhang T."/>
        </authorList>
    </citation>
    <scope>NUCLEOTIDE SEQUENCE [LARGE SCALE GENOMIC DNA]</scope>
    <source>
        <strain evidence="3">SG_bin8</strain>
    </source>
</reference>
<dbReference type="STRING" id="1827387.A4S15_06475"/>
<dbReference type="Proteomes" id="UP000192872">
    <property type="component" value="Unassembled WGS sequence"/>
</dbReference>
<dbReference type="InterPro" id="IPR050300">
    <property type="entry name" value="GDXG_lipolytic_enzyme"/>
</dbReference>
<comment type="caution">
    <text evidence="3">The sequence shown here is derived from an EMBL/GenBank/DDBJ whole genome shotgun (WGS) entry which is preliminary data.</text>
</comment>
<organism evidence="3 4">
    <name type="scientific">Candidatus Raskinella chloraquaticus</name>
    <dbReference type="NCBI Taxonomy" id="1951219"/>
    <lineage>
        <taxon>Bacteria</taxon>
        <taxon>Pseudomonadati</taxon>
        <taxon>Pseudomonadota</taxon>
        <taxon>Alphaproteobacteria</taxon>
        <taxon>Hyphomicrobiales</taxon>
        <taxon>Phreatobacteraceae</taxon>
        <taxon>Candidatus Raskinella</taxon>
    </lineage>
</organism>
<keyword evidence="1" id="KW-0378">Hydrolase</keyword>
<evidence type="ECO:0000313" key="4">
    <source>
        <dbReference type="Proteomes" id="UP000192872"/>
    </source>
</evidence>
<dbReference type="PANTHER" id="PTHR48081:SF33">
    <property type="entry name" value="KYNURENINE FORMAMIDASE"/>
    <property type="match status" value="1"/>
</dbReference>
<dbReference type="SUPFAM" id="SSF53474">
    <property type="entry name" value="alpha/beta-Hydrolases"/>
    <property type="match status" value="1"/>
</dbReference>
<gene>
    <name evidence="3" type="ORF">A4S15_06475</name>
</gene>
<evidence type="ECO:0000256" key="1">
    <source>
        <dbReference type="ARBA" id="ARBA00022801"/>
    </source>
</evidence>
<proteinExistence type="predicted"/>
<evidence type="ECO:0000313" key="3">
    <source>
        <dbReference type="EMBL" id="OQW52486.1"/>
    </source>
</evidence>
<name>A0A1W9HYC3_9HYPH</name>
<dbReference type="Gene3D" id="3.40.50.1820">
    <property type="entry name" value="alpha/beta hydrolase"/>
    <property type="match status" value="1"/>
</dbReference>
<dbReference type="InterPro" id="IPR029058">
    <property type="entry name" value="AB_hydrolase_fold"/>
</dbReference>
<dbReference type="EMBL" id="LWDL01000012">
    <property type="protein sequence ID" value="OQW52486.1"/>
    <property type="molecule type" value="Genomic_DNA"/>
</dbReference>
<dbReference type="GO" id="GO:0016787">
    <property type="term" value="F:hydrolase activity"/>
    <property type="evidence" value="ECO:0007669"/>
    <property type="project" value="UniProtKB-KW"/>
</dbReference>
<feature type="domain" description="Alpha/beta hydrolase fold-3" evidence="2">
    <location>
        <begin position="67"/>
        <end position="176"/>
    </location>
</feature>
<dbReference type="RefSeq" id="WP_376801638.1">
    <property type="nucleotide sequence ID" value="NZ_DBNB01000020.1"/>
</dbReference>
<protein>
    <recommendedName>
        <fullName evidence="2">Alpha/beta hydrolase fold-3 domain-containing protein</fullName>
    </recommendedName>
</protein>